<proteinExistence type="predicted"/>
<evidence type="ECO:0000256" key="1">
    <source>
        <dbReference type="ARBA" id="ARBA00023015"/>
    </source>
</evidence>
<dbReference type="AlphaFoldDB" id="A0A4Q9R917"/>
<organism evidence="6 7">
    <name type="scientific">Phytopseudomonas dryadis</name>
    <dbReference type="NCBI Taxonomy" id="2487520"/>
    <lineage>
        <taxon>Bacteria</taxon>
        <taxon>Pseudomonadati</taxon>
        <taxon>Pseudomonadota</taxon>
        <taxon>Gammaproteobacteria</taxon>
        <taxon>Pseudomonadales</taxon>
        <taxon>Pseudomonadaceae</taxon>
        <taxon>Phytopseudomonas</taxon>
    </lineage>
</organism>
<evidence type="ECO:0000256" key="4">
    <source>
        <dbReference type="PROSITE-ProRule" id="PRU00335"/>
    </source>
</evidence>
<dbReference type="InterPro" id="IPR009057">
    <property type="entry name" value="Homeodomain-like_sf"/>
</dbReference>
<evidence type="ECO:0000256" key="2">
    <source>
        <dbReference type="ARBA" id="ARBA00023125"/>
    </source>
</evidence>
<keyword evidence="3" id="KW-0804">Transcription</keyword>
<evidence type="ECO:0000313" key="7">
    <source>
        <dbReference type="Proteomes" id="UP000293172"/>
    </source>
</evidence>
<feature type="domain" description="HTH tetR-type" evidence="5">
    <location>
        <begin position="95"/>
        <end position="155"/>
    </location>
</feature>
<dbReference type="InterPro" id="IPR001647">
    <property type="entry name" value="HTH_TetR"/>
</dbReference>
<dbReference type="GO" id="GO:0003677">
    <property type="term" value="F:DNA binding"/>
    <property type="evidence" value="ECO:0007669"/>
    <property type="project" value="UniProtKB-UniRule"/>
</dbReference>
<keyword evidence="2 4" id="KW-0238">DNA-binding</keyword>
<dbReference type="Proteomes" id="UP000293172">
    <property type="component" value="Unassembled WGS sequence"/>
</dbReference>
<name>A0A4Q9R917_9GAMM</name>
<accession>A0A4Q9R917</accession>
<dbReference type="Gene3D" id="1.10.357.10">
    <property type="entry name" value="Tetracycline Repressor, domain 2"/>
    <property type="match status" value="1"/>
</dbReference>
<evidence type="ECO:0000256" key="3">
    <source>
        <dbReference type="ARBA" id="ARBA00023163"/>
    </source>
</evidence>
<dbReference type="PRINTS" id="PR00455">
    <property type="entry name" value="HTHTETR"/>
</dbReference>
<protein>
    <recommendedName>
        <fullName evidence="5">HTH tetR-type domain-containing protein</fullName>
    </recommendedName>
</protein>
<dbReference type="InterPro" id="IPR036271">
    <property type="entry name" value="Tet_transcr_reg_TetR-rel_C_sf"/>
</dbReference>
<dbReference type="Pfam" id="PF00440">
    <property type="entry name" value="TetR_N"/>
    <property type="match status" value="1"/>
</dbReference>
<feature type="DNA-binding region" description="H-T-H motif" evidence="4">
    <location>
        <begin position="118"/>
        <end position="137"/>
    </location>
</feature>
<evidence type="ECO:0000259" key="5">
    <source>
        <dbReference type="PROSITE" id="PS50977"/>
    </source>
</evidence>
<dbReference type="PANTHER" id="PTHR47506">
    <property type="entry name" value="TRANSCRIPTIONAL REGULATORY PROTEIN"/>
    <property type="match status" value="1"/>
</dbReference>
<evidence type="ECO:0000313" key="6">
    <source>
        <dbReference type="EMBL" id="TBU96221.1"/>
    </source>
</evidence>
<dbReference type="SUPFAM" id="SSF48498">
    <property type="entry name" value="Tetracyclin repressor-like, C-terminal domain"/>
    <property type="match status" value="1"/>
</dbReference>
<dbReference type="OrthoDB" id="116240at2"/>
<dbReference type="PROSITE" id="PS50977">
    <property type="entry name" value="HTH_TETR_2"/>
    <property type="match status" value="1"/>
</dbReference>
<dbReference type="EMBL" id="QJUL01000005">
    <property type="protein sequence ID" value="TBU96221.1"/>
    <property type="molecule type" value="Genomic_DNA"/>
</dbReference>
<keyword evidence="1" id="KW-0805">Transcription regulation</keyword>
<sequence length="283" mass="31510">MTWLIHTGGFLPIEMFREFRPLHLANAKRGGNVSDNGNFRRQISSAAGGFMARLPFPYRGHFFYPLAASAGVSNQTPGDHHLRMDPPSFGLPIMSAARNRLLTTALDLFLHEGLQSVGIDRILKEANVSKMTLYKYFPSKEGLIEAVLRNYHQQIMQQLQTSVGPPAADMDSHLALLFGWYSRNFVEAPVRGCLFGTAALVYFEPAHPIHRVCIEHKQALLSLLSQLLSFYGFPHPNHLAMQCLLLVEGARNLFDIGIEGEPLQLALDAIRTLLKVAHGARVV</sequence>
<comment type="caution">
    <text evidence="6">The sequence shown here is derived from an EMBL/GenBank/DDBJ whole genome shotgun (WGS) entry which is preliminary data.</text>
</comment>
<reference evidence="6 7" key="1">
    <citation type="submission" date="2018-06" db="EMBL/GenBank/DDBJ databases">
        <title>Three novel Pseudomonas species isolated from symptomatic oak.</title>
        <authorList>
            <person name="Bueno-Gonzalez V."/>
            <person name="Brady C."/>
        </authorList>
    </citation>
    <scope>NUCLEOTIDE SEQUENCE [LARGE SCALE GENOMIC DNA]</scope>
    <source>
        <strain evidence="6 7">P6B</strain>
    </source>
</reference>
<dbReference type="SUPFAM" id="SSF46689">
    <property type="entry name" value="Homeodomain-like"/>
    <property type="match status" value="1"/>
</dbReference>
<dbReference type="PANTHER" id="PTHR47506:SF1">
    <property type="entry name" value="HTH-TYPE TRANSCRIPTIONAL REGULATOR YJDC"/>
    <property type="match status" value="1"/>
</dbReference>
<gene>
    <name evidence="6" type="ORF">DNK44_05555</name>
</gene>